<evidence type="ECO:0000256" key="1">
    <source>
        <dbReference type="SAM" id="MobiDB-lite"/>
    </source>
</evidence>
<name>A0A6J7QWC5_9ZZZZ</name>
<dbReference type="AntiFam" id="ANF00080">
    <property type="entry name" value="Shadow ORF (opposite dnaE)"/>
</dbReference>
<organism evidence="2">
    <name type="scientific">freshwater metagenome</name>
    <dbReference type="NCBI Taxonomy" id="449393"/>
    <lineage>
        <taxon>unclassified sequences</taxon>
        <taxon>metagenomes</taxon>
        <taxon>ecological metagenomes</taxon>
    </lineage>
</organism>
<gene>
    <name evidence="2" type="ORF">UFOPK3992_01583</name>
</gene>
<sequence length="460" mass="48393">MAEGVPRELLRDSHDLLLIHDEPETLAEDLVEGLSQFKMQGHDRLAAVFAVGVVIVRIGAHGPWSVERQHGGDVVEAVGHHRAQQRAHGPAVELEDPEGVTPAQQFVGNGVVECEGLEHDGVAPVACHMHEAVVEHREVTQAEEVHLEQTERLAGTHVELRDDGAILLAAPQRHDVDERLPTQDHSGSVHTRLPLETLEPLGGVDDLAHVGLGLVERPELSGLAVAGIGGVEGASKADVLAHDRGGEGLGDAVTERVGVTEGPGGVLDGRLGLDGAVGDDLRDVVFTVGLGGVADHVGAATVVEVDVDVGHRDALGVEEPLEQQPVLDRVELGDSEGPGDDRARSRTSTRPDANSVLLGVPHQVGHHEKVAREAHLDDDADLVLGLRPVGLWHWVRSEAARQPPLDLDHQPRLVGVPLGHGELGHQAGTLGEGHLAALGDQQGVVAGLGQLAPHLAHLSA</sequence>
<feature type="region of interest" description="Disordered" evidence="1">
    <location>
        <begin position="326"/>
        <end position="355"/>
    </location>
</feature>
<protein>
    <submittedName>
        <fullName evidence="2">Unannotated protein</fullName>
    </submittedName>
</protein>
<evidence type="ECO:0000313" key="2">
    <source>
        <dbReference type="EMBL" id="CAB5018732.1"/>
    </source>
</evidence>
<dbReference type="EMBL" id="CAFBOZ010000258">
    <property type="protein sequence ID" value="CAB5018732.1"/>
    <property type="molecule type" value="Genomic_DNA"/>
</dbReference>
<dbReference type="AlphaFoldDB" id="A0A6J7QWC5"/>
<accession>A0A6J7QWC5</accession>
<proteinExistence type="predicted"/>
<reference evidence="2" key="1">
    <citation type="submission" date="2020-05" db="EMBL/GenBank/DDBJ databases">
        <authorList>
            <person name="Chiriac C."/>
            <person name="Salcher M."/>
            <person name="Ghai R."/>
            <person name="Kavagutti S V."/>
        </authorList>
    </citation>
    <scope>NUCLEOTIDE SEQUENCE</scope>
</reference>